<evidence type="ECO:0000256" key="1">
    <source>
        <dbReference type="SAM" id="SignalP"/>
    </source>
</evidence>
<keyword evidence="1" id="KW-0732">Signal</keyword>
<dbReference type="Proteomes" id="UP000670092">
    <property type="component" value="Unassembled WGS sequence"/>
</dbReference>
<evidence type="ECO:0000313" key="3">
    <source>
        <dbReference type="Proteomes" id="UP000670092"/>
    </source>
</evidence>
<feature type="chain" id="PRO_5034535385" evidence="1">
    <location>
        <begin position="23"/>
        <end position="376"/>
    </location>
</feature>
<comment type="caution">
    <text evidence="2">The sequence shown here is derived from an EMBL/GenBank/DDBJ whole genome shotgun (WGS) entry which is preliminary data.</text>
</comment>
<accession>A0A8H8CSV3</accession>
<evidence type="ECO:0000313" key="2">
    <source>
        <dbReference type="EMBL" id="KAG5288635.1"/>
    </source>
</evidence>
<proteinExistence type="predicted"/>
<name>A0A8H8CSV3_AJECA</name>
<feature type="signal peptide" evidence="1">
    <location>
        <begin position="1"/>
        <end position="22"/>
    </location>
</feature>
<organism evidence="2 3">
    <name type="scientific">Ajellomyces capsulatus</name>
    <name type="common">Darling's disease fungus</name>
    <name type="synonym">Histoplasma capsulatum</name>
    <dbReference type="NCBI Taxonomy" id="5037"/>
    <lineage>
        <taxon>Eukaryota</taxon>
        <taxon>Fungi</taxon>
        <taxon>Dikarya</taxon>
        <taxon>Ascomycota</taxon>
        <taxon>Pezizomycotina</taxon>
        <taxon>Eurotiomycetes</taxon>
        <taxon>Eurotiomycetidae</taxon>
        <taxon>Onygenales</taxon>
        <taxon>Ajellomycetaceae</taxon>
        <taxon>Histoplasma</taxon>
    </lineage>
</organism>
<dbReference type="OrthoDB" id="4188597at2759"/>
<dbReference type="EMBL" id="JAEVHI010000006">
    <property type="protein sequence ID" value="KAG5288635.1"/>
    <property type="molecule type" value="Genomic_DNA"/>
</dbReference>
<dbReference type="VEuPathDB" id="FungiDB:I7I52_12177"/>
<reference evidence="2 3" key="1">
    <citation type="submission" date="2021-01" db="EMBL/GenBank/DDBJ databases">
        <title>Chromosome-level genome assembly of a human fungal pathogen reveals clustering of transcriptionally co-regulated genes.</title>
        <authorList>
            <person name="Voorhies M."/>
            <person name="Cohen S."/>
            <person name="Shea T.P."/>
            <person name="Petrus S."/>
            <person name="Munoz J.F."/>
            <person name="Poplawski S."/>
            <person name="Goldman W.E."/>
            <person name="Michael T."/>
            <person name="Cuomo C.A."/>
            <person name="Sil A."/>
            <person name="Beyhan S."/>
        </authorList>
    </citation>
    <scope>NUCLEOTIDE SEQUENCE [LARGE SCALE GENOMIC DNA]</scope>
    <source>
        <strain evidence="2 3">G184AR</strain>
    </source>
</reference>
<protein>
    <submittedName>
        <fullName evidence="2">Uncharacterized protein</fullName>
    </submittedName>
</protein>
<sequence length="376" mass="42942">MLSLKRMLLVFVFITQINLSNSYVLKFKMCHDLYNGAEPRFNTASFLKWRIGKAPMNKIVASVLKRIGDLGDLLDSGYGYEDIIRGVQRSTQYTYEALFGTVYFGPDEKYLFKNLDARVRFQRVRGRLEKLHKVIMSDEPLFIWCQDDFFTSTFPFPVDRSTLLPNTFWDDRQPGVGGQSYIVLNPPTKCAEDPIVGNKVFMSIARPGNVEMTAIILCPQNYDTRNAADVDEQRLKSLANFEKIKFDNLYPIERITYRNSIFIFLTLLLQAPIGGQAPMEPVTLPPVAGRQLYGWEAAALLPLIDLEKSLNNPESYAYLIIVLFLSTNDWSTGTAVPMLPDEYGVTHFYQSVNWAYEALTRHGDPQHPPAMDWTVD</sequence>
<dbReference type="AlphaFoldDB" id="A0A8H8CSV3"/>
<gene>
    <name evidence="2" type="ORF">I7I52_12177</name>
</gene>